<dbReference type="CDD" id="cd03259">
    <property type="entry name" value="ABC_Carb_Solutes_like"/>
    <property type="match status" value="1"/>
</dbReference>
<accession>A0A557SGV1</accession>
<proteinExistence type="predicted"/>
<dbReference type="Proteomes" id="UP000316649">
    <property type="component" value="Unassembled WGS sequence"/>
</dbReference>
<name>A0A557SGV1_9GAMM</name>
<evidence type="ECO:0000313" key="10">
    <source>
        <dbReference type="EMBL" id="TVO76646.1"/>
    </source>
</evidence>
<keyword evidence="3" id="KW-0410">Iron transport</keyword>
<keyword evidence="1" id="KW-0813">Transport</keyword>
<dbReference type="PANTHER" id="PTHR42781">
    <property type="entry name" value="SPERMIDINE/PUTRESCINE IMPORT ATP-BINDING PROTEIN POTA"/>
    <property type="match status" value="1"/>
</dbReference>
<dbReference type="Pfam" id="PF00005">
    <property type="entry name" value="ABC_tran"/>
    <property type="match status" value="1"/>
</dbReference>
<dbReference type="SUPFAM" id="SSF52540">
    <property type="entry name" value="P-loop containing nucleoside triphosphate hydrolases"/>
    <property type="match status" value="1"/>
</dbReference>
<dbReference type="RefSeq" id="WP_144357776.1">
    <property type="nucleotide sequence ID" value="NZ_VMNH01000005.1"/>
</dbReference>
<dbReference type="PROSITE" id="PS00211">
    <property type="entry name" value="ABC_TRANSPORTER_1"/>
    <property type="match status" value="1"/>
</dbReference>
<evidence type="ECO:0000256" key="2">
    <source>
        <dbReference type="ARBA" id="ARBA00022475"/>
    </source>
</evidence>
<keyword evidence="5 10" id="KW-0067">ATP-binding</keyword>
<dbReference type="InterPro" id="IPR050093">
    <property type="entry name" value="ABC_SmlMolc_Importer"/>
</dbReference>
<evidence type="ECO:0000256" key="1">
    <source>
        <dbReference type="ARBA" id="ARBA00022448"/>
    </source>
</evidence>
<dbReference type="AlphaFoldDB" id="A0A557SGV1"/>
<dbReference type="GO" id="GO:0043190">
    <property type="term" value="C:ATP-binding cassette (ABC) transporter complex"/>
    <property type="evidence" value="ECO:0007669"/>
    <property type="project" value="InterPro"/>
</dbReference>
<keyword evidence="4" id="KW-0547">Nucleotide-binding</keyword>
<feature type="domain" description="ABC transporter" evidence="9">
    <location>
        <begin position="5"/>
        <end position="237"/>
    </location>
</feature>
<evidence type="ECO:0000256" key="6">
    <source>
        <dbReference type="ARBA" id="ARBA00023004"/>
    </source>
</evidence>
<dbReference type="PANTHER" id="PTHR42781:SF4">
    <property type="entry name" value="SPERMIDINE_PUTRESCINE IMPORT ATP-BINDING PROTEIN POTA"/>
    <property type="match status" value="1"/>
</dbReference>
<protein>
    <submittedName>
        <fullName evidence="10">ABC transporter ATP-binding protein</fullName>
    </submittedName>
</protein>
<dbReference type="Pfam" id="PF08402">
    <property type="entry name" value="TOBE_2"/>
    <property type="match status" value="1"/>
</dbReference>
<evidence type="ECO:0000259" key="9">
    <source>
        <dbReference type="PROSITE" id="PS50893"/>
    </source>
</evidence>
<keyword evidence="8" id="KW-0472">Membrane</keyword>
<comment type="caution">
    <text evidence="10">The sequence shown here is derived from an EMBL/GenBank/DDBJ whole genome shotgun (WGS) entry which is preliminary data.</text>
</comment>
<dbReference type="InterPro" id="IPR013611">
    <property type="entry name" value="Transp-assoc_OB_typ2"/>
</dbReference>
<evidence type="ECO:0000256" key="8">
    <source>
        <dbReference type="ARBA" id="ARBA00023136"/>
    </source>
</evidence>
<dbReference type="Gene3D" id="3.40.50.300">
    <property type="entry name" value="P-loop containing nucleotide triphosphate hydrolases"/>
    <property type="match status" value="1"/>
</dbReference>
<evidence type="ECO:0000256" key="3">
    <source>
        <dbReference type="ARBA" id="ARBA00022496"/>
    </source>
</evidence>
<dbReference type="InterPro" id="IPR015853">
    <property type="entry name" value="ABC_transpr_FbpC"/>
</dbReference>
<keyword evidence="7" id="KW-0406">Ion transport</keyword>
<dbReference type="GO" id="GO:0005524">
    <property type="term" value="F:ATP binding"/>
    <property type="evidence" value="ECO:0007669"/>
    <property type="project" value="UniProtKB-KW"/>
</dbReference>
<dbReference type="InterPro" id="IPR003593">
    <property type="entry name" value="AAA+_ATPase"/>
</dbReference>
<dbReference type="InterPro" id="IPR017871">
    <property type="entry name" value="ABC_transporter-like_CS"/>
</dbReference>
<dbReference type="GO" id="GO:0015697">
    <property type="term" value="P:quaternary ammonium group transport"/>
    <property type="evidence" value="ECO:0007669"/>
    <property type="project" value="UniProtKB-ARBA"/>
</dbReference>
<dbReference type="Gene3D" id="2.40.50.100">
    <property type="match status" value="1"/>
</dbReference>
<evidence type="ECO:0000256" key="5">
    <source>
        <dbReference type="ARBA" id="ARBA00022840"/>
    </source>
</evidence>
<evidence type="ECO:0000256" key="4">
    <source>
        <dbReference type="ARBA" id="ARBA00022741"/>
    </source>
</evidence>
<dbReference type="EMBL" id="VMNH01000005">
    <property type="protein sequence ID" value="TVO76646.1"/>
    <property type="molecule type" value="Genomic_DNA"/>
</dbReference>
<sequence length="353" mass="38590">MIPRLELNNVSIAFDSTAVVRQVSLQLPEGDIGSLLGPSGCGKTTLLRAIAGFEQLQQGSIALHGKCVSSEQLMIAPEKRRVGMVFQDFALFPHLSVADNIAFGLNGQSSQQKRARIAELLKLVGLSELSNQHPHQLSGGQQQRVALARAMAPRPEILLLDEPFSALDPELRGQLATEVRLLLKQDGITAILVTHDQTEAFAMADQIGVMHQGALHQWDNSYNLYHHPATTFVADFIGRGTLLTIVVADKNSIDTPFGRLSGKLPPGSEPGGRLQLLLRPDDLHLTTKQDGIRAQIIERLFQGADYLYTLQLDSGDRFHCLAPSHQQHNKGDTVTLKLDIQDLVLFSDDGLAL</sequence>
<evidence type="ECO:0000313" key="11">
    <source>
        <dbReference type="Proteomes" id="UP000316649"/>
    </source>
</evidence>
<dbReference type="OrthoDB" id="9802264at2"/>
<dbReference type="SUPFAM" id="SSF50331">
    <property type="entry name" value="MOP-like"/>
    <property type="match status" value="1"/>
</dbReference>
<keyword evidence="2" id="KW-1003">Cell membrane</keyword>
<dbReference type="SMART" id="SM00382">
    <property type="entry name" value="AAA"/>
    <property type="match status" value="1"/>
</dbReference>
<dbReference type="InterPro" id="IPR003439">
    <property type="entry name" value="ABC_transporter-like_ATP-bd"/>
</dbReference>
<dbReference type="PROSITE" id="PS50893">
    <property type="entry name" value="ABC_TRANSPORTER_2"/>
    <property type="match status" value="1"/>
</dbReference>
<dbReference type="InterPro" id="IPR008995">
    <property type="entry name" value="Mo/tungstate-bd_C_term_dom"/>
</dbReference>
<dbReference type="GO" id="GO:0015408">
    <property type="term" value="F:ABC-type ferric iron transporter activity"/>
    <property type="evidence" value="ECO:0007669"/>
    <property type="project" value="InterPro"/>
</dbReference>
<organism evidence="10 11">
    <name type="scientific">Sedimenticola selenatireducens</name>
    <dbReference type="NCBI Taxonomy" id="191960"/>
    <lineage>
        <taxon>Bacteria</taxon>
        <taxon>Pseudomonadati</taxon>
        <taxon>Pseudomonadota</taxon>
        <taxon>Gammaproteobacteria</taxon>
        <taxon>Chromatiales</taxon>
        <taxon>Sedimenticolaceae</taxon>
        <taxon>Sedimenticola</taxon>
    </lineage>
</organism>
<reference evidence="10 11" key="1">
    <citation type="submission" date="2019-07" db="EMBL/GenBank/DDBJ databases">
        <title>The pathways for chlorine oxyanion respiration interact through the shared metabolite chlorate.</title>
        <authorList>
            <person name="Barnum T.P."/>
            <person name="Cheng Y."/>
            <person name="Hill K.A."/>
            <person name="Lucas L.N."/>
            <person name="Carlson H.K."/>
            <person name="Coates J.D."/>
        </authorList>
    </citation>
    <scope>NUCLEOTIDE SEQUENCE [LARGE SCALE GENOMIC DNA]</scope>
    <source>
        <strain evidence="10 11">BK-1</strain>
    </source>
</reference>
<keyword evidence="6" id="KW-0408">Iron</keyword>
<keyword evidence="11" id="KW-1185">Reference proteome</keyword>
<dbReference type="InterPro" id="IPR027417">
    <property type="entry name" value="P-loop_NTPase"/>
</dbReference>
<dbReference type="FunFam" id="3.40.50.300:FF:000425">
    <property type="entry name" value="Probable ABC transporter, ATP-binding subunit"/>
    <property type="match status" value="1"/>
</dbReference>
<dbReference type="GO" id="GO:0016887">
    <property type="term" value="F:ATP hydrolysis activity"/>
    <property type="evidence" value="ECO:0007669"/>
    <property type="project" value="InterPro"/>
</dbReference>
<evidence type="ECO:0000256" key="7">
    <source>
        <dbReference type="ARBA" id="ARBA00023065"/>
    </source>
</evidence>
<gene>
    <name evidence="10" type="ORF">FHP88_04255</name>
</gene>